<evidence type="ECO:0000256" key="2">
    <source>
        <dbReference type="SAM" id="SignalP"/>
    </source>
</evidence>
<dbReference type="AlphaFoldDB" id="A0A7W7DAE0"/>
<feature type="region of interest" description="Disordered" evidence="1">
    <location>
        <begin position="65"/>
        <end position="85"/>
    </location>
</feature>
<dbReference type="Proteomes" id="UP000542210">
    <property type="component" value="Unassembled WGS sequence"/>
</dbReference>
<name>A0A7W7DAE0_9ACTN</name>
<comment type="caution">
    <text evidence="3">The sequence shown here is derived from an EMBL/GenBank/DDBJ whole genome shotgun (WGS) entry which is preliminary data.</text>
</comment>
<dbReference type="EMBL" id="JACHND010000001">
    <property type="protein sequence ID" value="MBB4703214.1"/>
    <property type="molecule type" value="Genomic_DNA"/>
</dbReference>
<evidence type="ECO:0000313" key="4">
    <source>
        <dbReference type="Proteomes" id="UP000542210"/>
    </source>
</evidence>
<accession>A0A7W7DAE0</accession>
<proteinExistence type="predicted"/>
<evidence type="ECO:0000256" key="1">
    <source>
        <dbReference type="SAM" id="MobiDB-lite"/>
    </source>
</evidence>
<feature type="signal peptide" evidence="2">
    <location>
        <begin position="1"/>
        <end position="19"/>
    </location>
</feature>
<organism evidence="3 4">
    <name type="scientific">Sphaerisporangium siamense</name>
    <dbReference type="NCBI Taxonomy" id="795645"/>
    <lineage>
        <taxon>Bacteria</taxon>
        <taxon>Bacillati</taxon>
        <taxon>Actinomycetota</taxon>
        <taxon>Actinomycetes</taxon>
        <taxon>Streptosporangiales</taxon>
        <taxon>Streptosporangiaceae</taxon>
        <taxon>Sphaerisporangium</taxon>
    </lineage>
</organism>
<feature type="chain" id="PRO_5038604659" description="Lipoprotein" evidence="2">
    <location>
        <begin position="20"/>
        <end position="169"/>
    </location>
</feature>
<keyword evidence="2" id="KW-0732">Signal</keyword>
<sequence length="169" mass="18120">MRSRAGGWAAAAAALLSLAPGCGVPGHTMTKEQAQTRIEGFLRETFRAAPPGGLALVRTPDETYEESASDCGTEGPGSGTTGLIEPGVLYTASTRNVSRREVERFVAAVVAHWRARAARVERHGGGWRIHPGQDGYWLAVTHYPSVRKLHVLGYLDECIWPYGTPAPGP</sequence>
<keyword evidence="4" id="KW-1185">Reference proteome</keyword>
<protein>
    <recommendedName>
        <fullName evidence="5">Lipoprotein</fullName>
    </recommendedName>
</protein>
<evidence type="ECO:0000313" key="3">
    <source>
        <dbReference type="EMBL" id="MBB4703214.1"/>
    </source>
</evidence>
<evidence type="ECO:0008006" key="5">
    <source>
        <dbReference type="Google" id="ProtNLM"/>
    </source>
</evidence>
<dbReference type="RefSeq" id="WP_184883498.1">
    <property type="nucleotide sequence ID" value="NZ_BOOV01000043.1"/>
</dbReference>
<gene>
    <name evidence="3" type="ORF">BJ982_004758</name>
</gene>
<reference evidence="3 4" key="1">
    <citation type="submission" date="2020-08" db="EMBL/GenBank/DDBJ databases">
        <title>Sequencing the genomes of 1000 actinobacteria strains.</title>
        <authorList>
            <person name="Klenk H.-P."/>
        </authorList>
    </citation>
    <scope>NUCLEOTIDE SEQUENCE [LARGE SCALE GENOMIC DNA]</scope>
    <source>
        <strain evidence="3 4">DSM 45784</strain>
    </source>
</reference>